<keyword evidence="1" id="KW-0712">Selenocysteine</keyword>
<dbReference type="AlphaFoldDB" id="A0AAN8JTX6"/>
<keyword evidence="1" id="KW-0560">Oxidoreductase</keyword>
<dbReference type="Gene3D" id="3.40.30.10">
    <property type="entry name" value="Glutaredoxin"/>
    <property type="match status" value="1"/>
</dbReference>
<reference evidence="2 3" key="1">
    <citation type="submission" date="2024-01" db="EMBL/GenBank/DDBJ databases">
        <title>The genome of the rayed Mediterranean limpet Patella caerulea (Linnaeus, 1758).</title>
        <authorList>
            <person name="Anh-Thu Weber A."/>
            <person name="Halstead-Nussloch G."/>
        </authorList>
    </citation>
    <scope>NUCLEOTIDE SEQUENCE [LARGE SCALE GENOMIC DNA]</scope>
    <source>
        <strain evidence="2">AATW-2023a</strain>
        <tissue evidence="2">Whole specimen</tissue>
    </source>
</reference>
<dbReference type="PANTHER" id="PTHR11781:SF22">
    <property type="entry name" value="TYPE I IODOTHYRONINE DEIODINASE"/>
    <property type="match status" value="1"/>
</dbReference>
<organism evidence="2 3">
    <name type="scientific">Patella caerulea</name>
    <name type="common">Rayed Mediterranean limpet</name>
    <dbReference type="NCBI Taxonomy" id="87958"/>
    <lineage>
        <taxon>Eukaryota</taxon>
        <taxon>Metazoa</taxon>
        <taxon>Spiralia</taxon>
        <taxon>Lophotrochozoa</taxon>
        <taxon>Mollusca</taxon>
        <taxon>Gastropoda</taxon>
        <taxon>Patellogastropoda</taxon>
        <taxon>Patelloidea</taxon>
        <taxon>Patellidae</taxon>
        <taxon>Patella</taxon>
    </lineage>
</organism>
<comment type="caution">
    <text evidence="2">The sequence shown here is derived from an EMBL/GenBank/DDBJ whole genome shotgun (WGS) entry which is preliminary data.</text>
</comment>
<evidence type="ECO:0000313" key="3">
    <source>
        <dbReference type="Proteomes" id="UP001347796"/>
    </source>
</evidence>
<gene>
    <name evidence="2" type="ORF">SNE40_012193</name>
</gene>
<keyword evidence="1" id="KW-0893">Thyroid hormones biosynthesis</keyword>
<dbReference type="GO" id="GO:0042403">
    <property type="term" value="P:thyroid hormone metabolic process"/>
    <property type="evidence" value="ECO:0007669"/>
    <property type="project" value="TreeGrafter"/>
</dbReference>
<comment type="function">
    <text evidence="1">Responsible for the deiodination of T4 (3,5,3',5'-tetraiodothyronine).</text>
</comment>
<accession>A0AAN8JTX6</accession>
<dbReference type="PANTHER" id="PTHR11781">
    <property type="entry name" value="IODOTHYRONINE DEIODINASE"/>
    <property type="match status" value="1"/>
</dbReference>
<dbReference type="GO" id="GO:0004800">
    <property type="term" value="F:thyroxine 5'-deiodinase activity"/>
    <property type="evidence" value="ECO:0007669"/>
    <property type="project" value="InterPro"/>
</dbReference>
<keyword evidence="3" id="KW-1185">Reference proteome</keyword>
<evidence type="ECO:0000313" key="2">
    <source>
        <dbReference type="EMBL" id="KAK6179948.1"/>
    </source>
</evidence>
<name>A0AAN8JTX6_PATCE</name>
<proteinExistence type="inferred from homology"/>
<dbReference type="Proteomes" id="UP001347796">
    <property type="component" value="Unassembled WGS sequence"/>
</dbReference>
<sequence length="127" mass="14522">MAELRNFNELVRNFSKEADFLTIYIEEAHPNDEWRFDNNYDIYQHVTLEDRVKAARHLSEAGVESPIVLDNVKNTASVAYGGLPERLYIILDGIIVYEGGPGPFGYHVNEVEDWLTKYNGEESNGRA</sequence>
<protein>
    <recommendedName>
        <fullName evidence="1">Iodothyronine deiodinase</fullName>
    </recommendedName>
</protein>
<dbReference type="Pfam" id="PF00837">
    <property type="entry name" value="T4_deiodinase"/>
    <property type="match status" value="1"/>
</dbReference>
<comment type="similarity">
    <text evidence="1">Belongs to the iodothyronine deiodinase family.</text>
</comment>
<dbReference type="GO" id="GO:0042446">
    <property type="term" value="P:hormone biosynthetic process"/>
    <property type="evidence" value="ECO:0007669"/>
    <property type="project" value="UniProtKB-KW"/>
</dbReference>
<dbReference type="EMBL" id="JAZGQO010000008">
    <property type="protein sequence ID" value="KAK6179948.1"/>
    <property type="molecule type" value="Genomic_DNA"/>
</dbReference>
<dbReference type="InterPro" id="IPR000643">
    <property type="entry name" value="Iodothyronine_deiodinase"/>
</dbReference>
<evidence type="ECO:0000256" key="1">
    <source>
        <dbReference type="RuleBase" id="RU000676"/>
    </source>
</evidence>